<evidence type="ECO:0000256" key="5">
    <source>
        <dbReference type="RuleBase" id="RU362118"/>
    </source>
</evidence>
<dbReference type="STRING" id="529505.SAMN05421761_105199"/>
<dbReference type="OrthoDB" id="634606at2"/>
<dbReference type="AlphaFoldDB" id="A0A1N7M8R1"/>
<dbReference type="InterPro" id="IPR015421">
    <property type="entry name" value="PyrdxlP-dep_Trfase_major"/>
</dbReference>
<evidence type="ECO:0000256" key="2">
    <source>
        <dbReference type="ARBA" id="ARBA00009077"/>
    </source>
</evidence>
<dbReference type="GO" id="GO:0004123">
    <property type="term" value="F:cystathionine gamma-lyase activity"/>
    <property type="evidence" value="ECO:0007669"/>
    <property type="project" value="TreeGrafter"/>
</dbReference>
<accession>A0A1N7M8R1</accession>
<evidence type="ECO:0000256" key="1">
    <source>
        <dbReference type="ARBA" id="ARBA00001933"/>
    </source>
</evidence>
<dbReference type="PANTHER" id="PTHR11808">
    <property type="entry name" value="TRANS-SULFURATION ENZYME FAMILY MEMBER"/>
    <property type="match status" value="1"/>
</dbReference>
<dbReference type="Proteomes" id="UP000186026">
    <property type="component" value="Unassembled WGS sequence"/>
</dbReference>
<sequence>MKLETIAIHAGTQITDSYRPAVQPITLATTFEHHEDSVIYSRAANPNRIALENVLAKLEHGQAAAAFSSGNAAGMSVFQALPPSSHLVAPDDMYHGLRHLLTTVFKGILEVDFVDMTQSENVAKAINTKTALIWVETPSNPLLKISDIRAICTIAQEKQIPVVCDNTFATPVFQNPLLLGASIVMHSTTKYLGGHSDILGGALITKEENELWDKIKLVQTTGGAVPSPFDCYMLSRSIKTLPYRMKGHAEHAGIIATFLQNHPQVEKVYYPGLLDHPGHTIAATQMTGFGGMLSFLVKGGANEADTVISKLQYFTNATSLGGVESLIERRAASEGPDSKTPQNLIRVSVGLEHLDDLLEDLDQALKQ</sequence>
<dbReference type="PANTHER" id="PTHR11808:SF15">
    <property type="entry name" value="CYSTATHIONINE GAMMA-LYASE"/>
    <property type="match status" value="1"/>
</dbReference>
<organism evidence="6 7">
    <name type="scientific">Belliella pelovolcani</name>
    <dbReference type="NCBI Taxonomy" id="529505"/>
    <lineage>
        <taxon>Bacteria</taxon>
        <taxon>Pseudomonadati</taxon>
        <taxon>Bacteroidota</taxon>
        <taxon>Cytophagia</taxon>
        <taxon>Cytophagales</taxon>
        <taxon>Cyclobacteriaceae</taxon>
        <taxon>Belliella</taxon>
    </lineage>
</organism>
<dbReference type="GO" id="GO:0030170">
    <property type="term" value="F:pyridoxal phosphate binding"/>
    <property type="evidence" value="ECO:0007669"/>
    <property type="project" value="InterPro"/>
</dbReference>
<evidence type="ECO:0000256" key="3">
    <source>
        <dbReference type="ARBA" id="ARBA00022898"/>
    </source>
</evidence>
<dbReference type="Gene3D" id="3.40.640.10">
    <property type="entry name" value="Type I PLP-dependent aspartate aminotransferase-like (Major domain)"/>
    <property type="match status" value="1"/>
</dbReference>
<protein>
    <submittedName>
        <fullName evidence="6">Cystathionine gamma-synthase</fullName>
    </submittedName>
</protein>
<comment type="similarity">
    <text evidence="2 5">Belongs to the trans-sulfuration enzymes family.</text>
</comment>
<dbReference type="Gene3D" id="3.90.1150.10">
    <property type="entry name" value="Aspartate Aminotransferase, domain 1"/>
    <property type="match status" value="1"/>
</dbReference>
<gene>
    <name evidence="6" type="ORF">SAMN05421761_105199</name>
</gene>
<dbReference type="SUPFAM" id="SSF53383">
    <property type="entry name" value="PLP-dependent transferases"/>
    <property type="match status" value="1"/>
</dbReference>
<dbReference type="CDD" id="cd00614">
    <property type="entry name" value="CGS_like"/>
    <property type="match status" value="1"/>
</dbReference>
<dbReference type="FunFam" id="3.40.640.10:FF:000046">
    <property type="entry name" value="Cystathionine gamma-lyase"/>
    <property type="match status" value="1"/>
</dbReference>
<dbReference type="Pfam" id="PF01053">
    <property type="entry name" value="Cys_Met_Meta_PP"/>
    <property type="match status" value="1"/>
</dbReference>
<comment type="cofactor">
    <cofactor evidence="1 5">
        <name>pyridoxal 5'-phosphate</name>
        <dbReference type="ChEBI" id="CHEBI:597326"/>
    </cofactor>
</comment>
<evidence type="ECO:0000313" key="7">
    <source>
        <dbReference type="Proteomes" id="UP000186026"/>
    </source>
</evidence>
<dbReference type="GO" id="GO:0019343">
    <property type="term" value="P:cysteine biosynthetic process via cystathionine"/>
    <property type="evidence" value="ECO:0007669"/>
    <property type="project" value="TreeGrafter"/>
</dbReference>
<name>A0A1N7M8R1_9BACT</name>
<keyword evidence="7" id="KW-1185">Reference proteome</keyword>
<dbReference type="PIRSF" id="PIRSF001434">
    <property type="entry name" value="CGS"/>
    <property type="match status" value="1"/>
</dbReference>
<dbReference type="EMBL" id="FTOP01000005">
    <property type="protein sequence ID" value="SIS82464.1"/>
    <property type="molecule type" value="Genomic_DNA"/>
</dbReference>
<feature type="modified residue" description="N6-(pyridoxal phosphate)lysine" evidence="4">
    <location>
        <position position="190"/>
    </location>
</feature>
<dbReference type="RefSeq" id="WP_076500336.1">
    <property type="nucleotide sequence ID" value="NZ_FTOP01000005.1"/>
</dbReference>
<keyword evidence="3 4" id="KW-0663">Pyridoxal phosphate</keyword>
<proteinExistence type="inferred from homology"/>
<evidence type="ECO:0000256" key="4">
    <source>
        <dbReference type="PIRSR" id="PIRSR001434-2"/>
    </source>
</evidence>
<dbReference type="InterPro" id="IPR015422">
    <property type="entry name" value="PyrdxlP-dep_Trfase_small"/>
</dbReference>
<dbReference type="InterPro" id="IPR015424">
    <property type="entry name" value="PyrdxlP-dep_Trfase"/>
</dbReference>
<dbReference type="GO" id="GO:0019346">
    <property type="term" value="P:transsulfuration"/>
    <property type="evidence" value="ECO:0007669"/>
    <property type="project" value="InterPro"/>
</dbReference>
<dbReference type="InterPro" id="IPR000277">
    <property type="entry name" value="Cys/Met-Metab_PyrdxlP-dep_enz"/>
</dbReference>
<evidence type="ECO:0000313" key="6">
    <source>
        <dbReference type="EMBL" id="SIS82464.1"/>
    </source>
</evidence>
<dbReference type="GO" id="GO:0005737">
    <property type="term" value="C:cytoplasm"/>
    <property type="evidence" value="ECO:0007669"/>
    <property type="project" value="TreeGrafter"/>
</dbReference>
<reference evidence="7" key="1">
    <citation type="submission" date="2017-01" db="EMBL/GenBank/DDBJ databases">
        <authorList>
            <person name="Varghese N."/>
            <person name="Submissions S."/>
        </authorList>
    </citation>
    <scope>NUCLEOTIDE SEQUENCE [LARGE SCALE GENOMIC DNA]</scope>
    <source>
        <strain evidence="7">DSM 46698</strain>
    </source>
</reference>